<comment type="caution">
    <text evidence="2">The sequence shown here is derived from an EMBL/GenBank/DDBJ whole genome shotgun (WGS) entry which is preliminary data.</text>
</comment>
<evidence type="ECO:0000313" key="2">
    <source>
        <dbReference type="EMBL" id="KHN75392.1"/>
    </source>
</evidence>
<keyword evidence="1" id="KW-1133">Transmembrane helix</keyword>
<reference evidence="2 3" key="1">
    <citation type="submission" date="2014-11" db="EMBL/GenBank/DDBJ databases">
        <title>Genetic blueprint of the zoonotic pathogen Toxocara canis.</title>
        <authorList>
            <person name="Zhu X.-Q."/>
            <person name="Korhonen P.K."/>
            <person name="Cai H."/>
            <person name="Young N.D."/>
            <person name="Nejsum P."/>
            <person name="von Samson-Himmelstjerna G."/>
            <person name="Boag P.R."/>
            <person name="Tan P."/>
            <person name="Li Q."/>
            <person name="Min J."/>
            <person name="Yang Y."/>
            <person name="Wang X."/>
            <person name="Fang X."/>
            <person name="Hall R.S."/>
            <person name="Hofmann A."/>
            <person name="Sternberg P.W."/>
            <person name="Jex A.R."/>
            <person name="Gasser R.B."/>
        </authorList>
    </citation>
    <scope>NUCLEOTIDE SEQUENCE [LARGE SCALE GENOMIC DNA]</scope>
    <source>
        <strain evidence="2">PN_DK_2014</strain>
    </source>
</reference>
<evidence type="ECO:0000256" key="1">
    <source>
        <dbReference type="SAM" id="Phobius"/>
    </source>
</evidence>
<keyword evidence="1" id="KW-0472">Membrane</keyword>
<keyword evidence="1" id="KW-0812">Transmembrane</keyword>
<organism evidence="2 3">
    <name type="scientific">Toxocara canis</name>
    <name type="common">Canine roundworm</name>
    <dbReference type="NCBI Taxonomy" id="6265"/>
    <lineage>
        <taxon>Eukaryota</taxon>
        <taxon>Metazoa</taxon>
        <taxon>Ecdysozoa</taxon>
        <taxon>Nematoda</taxon>
        <taxon>Chromadorea</taxon>
        <taxon>Rhabditida</taxon>
        <taxon>Spirurina</taxon>
        <taxon>Ascaridomorpha</taxon>
        <taxon>Ascaridoidea</taxon>
        <taxon>Toxocaridae</taxon>
        <taxon>Toxocara</taxon>
    </lineage>
</organism>
<feature type="transmembrane region" description="Helical" evidence="1">
    <location>
        <begin position="43"/>
        <end position="61"/>
    </location>
</feature>
<keyword evidence="3" id="KW-1185">Reference proteome</keyword>
<name>A0A0B2V1R1_TOXCA</name>
<gene>
    <name evidence="2" type="ORF">Tcan_17100</name>
</gene>
<dbReference type="Proteomes" id="UP000031036">
    <property type="component" value="Unassembled WGS sequence"/>
</dbReference>
<protein>
    <submittedName>
        <fullName evidence="2">Uncharacterized protein</fullName>
    </submittedName>
</protein>
<dbReference type="EMBL" id="JPKZ01002718">
    <property type="protein sequence ID" value="KHN75392.1"/>
    <property type="molecule type" value="Genomic_DNA"/>
</dbReference>
<dbReference type="AlphaFoldDB" id="A0A0B2V1R1"/>
<sequence length="147" mass="16393">MQASSATICSSSIALAFIVLCVIVTLELTRLNTLLDSQTKNTMSLFYVNKLVKIFPIYFIVRLKNFYLQDLPVLSQLAVFEKSLGRDGSALDEVAFQPTKKISEANVPISPQRLEALMSLLRPNSAAGIMRSLHFDKRSAKFYGMRG</sequence>
<feature type="transmembrane region" description="Helical" evidence="1">
    <location>
        <begin position="12"/>
        <end position="31"/>
    </location>
</feature>
<evidence type="ECO:0000313" key="3">
    <source>
        <dbReference type="Proteomes" id="UP000031036"/>
    </source>
</evidence>
<accession>A0A0B2V1R1</accession>
<proteinExistence type="predicted"/>